<dbReference type="PANTHER" id="PTHR15160">
    <property type="entry name" value="VON HIPPEL-LINDAU PROTEIN"/>
    <property type="match status" value="1"/>
</dbReference>
<feature type="compositionally biased region" description="Pro residues" evidence="1">
    <location>
        <begin position="225"/>
        <end position="237"/>
    </location>
</feature>
<sequence length="271" mass="28648">MKTLNRATLFVAPLSAVVLALGGLLFLPAFSSNGAIAASTPEESASREQPCITNRGDDPKACAELVELEVQDVVPLVEADTHAVVLTTKDRDIVLPVFVDEASAVSIAFRLAEREPPQPLAQDLLDDVVKQLGGRVTEVRIDDLRDNVYSGRVFLEQGKKKLALDARPSDSIAMALTSHARIRVTRKVLTLAGISRDEIEGMQGGPGVGGSGQGGMDMKEDAEPLPVPGMPGAPATPPSQQQQTPLDMDMDAQPHGHPAVAPQGTGKQIDL</sequence>
<dbReference type="EMBL" id="CP071090">
    <property type="protein sequence ID" value="QSQ26520.1"/>
    <property type="molecule type" value="Genomic_DNA"/>
</dbReference>
<feature type="region of interest" description="Disordered" evidence="1">
    <location>
        <begin position="200"/>
        <end position="271"/>
    </location>
</feature>
<evidence type="ECO:0000259" key="2">
    <source>
        <dbReference type="PROSITE" id="PS51658"/>
    </source>
</evidence>
<keyword evidence="4" id="KW-1185">Reference proteome</keyword>
<feature type="domain" description="BFN" evidence="2">
    <location>
        <begin position="65"/>
        <end position="196"/>
    </location>
</feature>
<reference evidence="3 4" key="1">
    <citation type="submission" date="2021-02" db="EMBL/GenBank/DDBJ databases">
        <title>De Novo genome assembly of isolated myxobacteria.</title>
        <authorList>
            <person name="Stevens D.C."/>
        </authorList>
    </citation>
    <scope>NUCLEOTIDE SEQUENCE [LARGE SCALE GENOMIC DNA]</scope>
    <source>
        <strain evidence="4">SCPEA02</strain>
    </source>
</reference>
<protein>
    <submittedName>
        <fullName evidence="3">Bifunctional nuclease family protein</fullName>
    </submittedName>
</protein>
<dbReference type="PROSITE" id="PS51658">
    <property type="entry name" value="BFN"/>
    <property type="match status" value="1"/>
</dbReference>
<name>A0ABX7P7Y5_9BACT</name>
<proteinExistence type="predicted"/>
<feature type="compositionally biased region" description="Gly residues" evidence="1">
    <location>
        <begin position="202"/>
        <end position="215"/>
    </location>
</feature>
<dbReference type="InterPro" id="IPR036104">
    <property type="entry name" value="BFN_sf"/>
</dbReference>
<dbReference type="Pfam" id="PF02577">
    <property type="entry name" value="BFN_dom"/>
    <property type="match status" value="1"/>
</dbReference>
<dbReference type="Proteomes" id="UP000662747">
    <property type="component" value="Chromosome"/>
</dbReference>
<organism evidence="3 4">
    <name type="scientific">Pyxidicoccus parkwayensis</name>
    <dbReference type="NCBI Taxonomy" id="2813578"/>
    <lineage>
        <taxon>Bacteria</taxon>
        <taxon>Pseudomonadati</taxon>
        <taxon>Myxococcota</taxon>
        <taxon>Myxococcia</taxon>
        <taxon>Myxococcales</taxon>
        <taxon>Cystobacterineae</taxon>
        <taxon>Myxococcaceae</taxon>
        <taxon>Pyxidicoccus</taxon>
    </lineage>
</organism>
<dbReference type="RefSeq" id="WP_206728066.1">
    <property type="nucleotide sequence ID" value="NZ_CP071090.1"/>
</dbReference>
<dbReference type="Gene3D" id="3.10.690.10">
    <property type="entry name" value="Bifunctional nuclease domain"/>
    <property type="match status" value="1"/>
</dbReference>
<dbReference type="PANTHER" id="PTHR15160:SF1">
    <property type="entry name" value="VON HIPPEL-LINDAU DISEASE TUMOR SUPPRESSOR"/>
    <property type="match status" value="1"/>
</dbReference>
<dbReference type="SUPFAM" id="SSF103256">
    <property type="entry name" value="Hypothetical protein TM0160"/>
    <property type="match status" value="1"/>
</dbReference>
<dbReference type="InterPro" id="IPR003729">
    <property type="entry name" value="Bi_nuclease_dom"/>
</dbReference>
<evidence type="ECO:0000313" key="3">
    <source>
        <dbReference type="EMBL" id="QSQ26520.1"/>
    </source>
</evidence>
<evidence type="ECO:0000313" key="4">
    <source>
        <dbReference type="Proteomes" id="UP000662747"/>
    </source>
</evidence>
<evidence type="ECO:0000256" key="1">
    <source>
        <dbReference type="SAM" id="MobiDB-lite"/>
    </source>
</evidence>
<accession>A0ABX7P7Y5</accession>
<gene>
    <name evidence="3" type="ORF">JY651_16995</name>
</gene>